<gene>
    <name evidence="2" type="primary">HaRxLL99</name>
</gene>
<feature type="non-terminal residue" evidence="2">
    <location>
        <position position="142"/>
    </location>
</feature>
<proteinExistence type="evidence at transcript level"/>
<feature type="region of interest" description="Disordered" evidence="1">
    <location>
        <begin position="27"/>
        <end position="49"/>
    </location>
</feature>
<name>A0A090C2T0_HYAAE</name>
<reference evidence="2" key="1">
    <citation type="journal article" date="2014" name="PLoS Pathog.">
        <title>Expression profiling during Arabidopsis/downy mildew interaction reveals a highly-expressed effector that attenuates responses to salicylic acid.</title>
        <authorList>
            <person name="Asai S."/>
            <person name="Rallapalli G."/>
            <person name="Piquerez S.J.M."/>
            <person name="Caillaud M.C."/>
            <person name="Furzer O.J."/>
            <person name="Ishaque N."/>
            <person name="Wirthmueller L."/>
            <person name="Fabro G."/>
            <person name="Shirasu K."/>
            <person name="Jones J.D.G."/>
        </authorList>
    </citation>
    <scope>NUCLEOTIDE SEQUENCE</scope>
    <source>
        <strain evidence="2">Emoy2</strain>
    </source>
</reference>
<feature type="compositionally biased region" description="Basic and acidic residues" evidence="1">
    <location>
        <begin position="78"/>
        <end position="88"/>
    </location>
</feature>
<evidence type="ECO:0000256" key="1">
    <source>
        <dbReference type="SAM" id="MobiDB-lite"/>
    </source>
</evidence>
<accession>A0A090C2T0</accession>
<dbReference type="EMBL" id="AB922408">
    <property type="protein sequence ID" value="BAP68984.1"/>
    <property type="molecule type" value="mRNA"/>
</dbReference>
<organism evidence="2">
    <name type="scientific">Hyaloperonospora arabidopsidis (strain Emoy2)</name>
    <name type="common">Downy mildew agent</name>
    <name type="synonym">Peronospora arabidopsidis</name>
    <dbReference type="NCBI Taxonomy" id="559515"/>
    <lineage>
        <taxon>Eukaryota</taxon>
        <taxon>Sar</taxon>
        <taxon>Stramenopiles</taxon>
        <taxon>Oomycota</taxon>
        <taxon>Peronosporomycetes</taxon>
        <taxon>Peronosporales</taxon>
        <taxon>Peronosporaceae</taxon>
        <taxon>Hyaloperonospora</taxon>
    </lineage>
</organism>
<feature type="compositionally biased region" description="Polar residues" evidence="1">
    <location>
        <begin position="116"/>
        <end position="129"/>
    </location>
</feature>
<protein>
    <submittedName>
        <fullName evidence="2">RxLR effector candidate protein</fullName>
    </submittedName>
</protein>
<evidence type="ECO:0000313" key="2">
    <source>
        <dbReference type="EMBL" id="BAP68984.1"/>
    </source>
</evidence>
<sequence>MVLFFRSFCTIVSSASGKIHRIVTSQSANQLQQRTETRPSGEPGNWPTCLEWEVPHSGAKVKGGEGFCSLRALREAAQRAAREGEKRSAGYPSAGHVDDGSNHPAKRRSSCSSRSAYNSPTRSLSMSSVSRRELPHDRDDPR</sequence>
<feature type="region of interest" description="Disordered" evidence="1">
    <location>
        <begin position="78"/>
        <end position="142"/>
    </location>
</feature>
<dbReference type="AlphaFoldDB" id="A0A090C2T0"/>
<feature type="compositionally biased region" description="Basic and acidic residues" evidence="1">
    <location>
        <begin position="130"/>
        <end position="142"/>
    </location>
</feature>